<proteinExistence type="predicted"/>
<reference evidence="12" key="1">
    <citation type="submission" date="2020-05" db="UniProtKB">
        <authorList>
            <consortium name="EnsemblMetazoa"/>
        </authorList>
    </citation>
    <scope>IDENTIFICATION</scope>
    <source>
        <strain evidence="12">Aabys</strain>
    </source>
</reference>
<evidence type="ECO:0000256" key="9">
    <source>
        <dbReference type="ARBA" id="ARBA00042134"/>
    </source>
</evidence>
<dbReference type="PANTHER" id="PTHR23354">
    <property type="entry name" value="NUCLEOLAR PROTEIN 7/ESTROGEN RECEPTOR COACTIVATOR-RELATED"/>
    <property type="match status" value="1"/>
</dbReference>
<dbReference type="STRING" id="7370.A0A1I8N8L2"/>
<dbReference type="GO" id="GO:0005764">
    <property type="term" value="C:lysosome"/>
    <property type="evidence" value="ECO:0007669"/>
    <property type="project" value="UniProtKB-SubCell"/>
</dbReference>
<accession>A0A1I8N8L2</accession>
<dbReference type="RefSeq" id="XP_005188792.2">
    <property type="nucleotide sequence ID" value="XM_005188735.4"/>
</dbReference>
<evidence type="ECO:0000313" key="12">
    <source>
        <dbReference type="EnsemblMetazoa" id="MDOA012701-PA"/>
    </source>
</evidence>
<feature type="region of interest" description="Disordered" evidence="10">
    <location>
        <begin position="414"/>
        <end position="436"/>
    </location>
</feature>
<dbReference type="AlphaFoldDB" id="A0A1I8N8L2"/>
<dbReference type="VEuPathDB" id="VectorBase:MDOA012701"/>
<dbReference type="OrthoDB" id="289228at2759"/>
<dbReference type="VEuPathDB" id="VectorBase:MDOMA2_010894"/>
<evidence type="ECO:0000256" key="4">
    <source>
        <dbReference type="ARBA" id="ARBA00022490"/>
    </source>
</evidence>
<evidence type="ECO:0000256" key="2">
    <source>
        <dbReference type="ARBA" id="ARBA00004371"/>
    </source>
</evidence>
<dbReference type="GO" id="GO:0016020">
    <property type="term" value="C:membrane"/>
    <property type="evidence" value="ECO:0007669"/>
    <property type="project" value="UniProtKB-SubCell"/>
</dbReference>
<keyword evidence="6" id="KW-0458">Lysosome</keyword>
<evidence type="ECO:0000256" key="8">
    <source>
        <dbReference type="ARBA" id="ARBA00041780"/>
    </source>
</evidence>
<evidence type="ECO:0000256" key="5">
    <source>
        <dbReference type="ARBA" id="ARBA00023136"/>
    </source>
</evidence>
<evidence type="ECO:0000259" key="11">
    <source>
        <dbReference type="PROSITE" id="PS51886"/>
    </source>
</evidence>
<comment type="subcellular location">
    <subcellularLocation>
        <location evidence="3">Cytoplasm</location>
    </subcellularLocation>
    <subcellularLocation>
        <location evidence="2">Lysosome</location>
    </subcellularLocation>
    <subcellularLocation>
        <location evidence="1">Membrane</location>
    </subcellularLocation>
</comment>
<dbReference type="InterPro" id="IPR006571">
    <property type="entry name" value="TLDc_dom"/>
</dbReference>
<dbReference type="SMART" id="SM00584">
    <property type="entry name" value="TLDc"/>
    <property type="match status" value="1"/>
</dbReference>
<evidence type="ECO:0000256" key="7">
    <source>
        <dbReference type="ARBA" id="ARBA00039594"/>
    </source>
</evidence>
<dbReference type="EnsemblMetazoa" id="MDOA012701-RA">
    <property type="protein sequence ID" value="MDOA012701-PA"/>
    <property type="gene ID" value="MDOA012701"/>
</dbReference>
<organism evidence="12">
    <name type="scientific">Musca domestica</name>
    <name type="common">House fly</name>
    <dbReference type="NCBI Taxonomy" id="7370"/>
    <lineage>
        <taxon>Eukaryota</taxon>
        <taxon>Metazoa</taxon>
        <taxon>Ecdysozoa</taxon>
        <taxon>Arthropoda</taxon>
        <taxon>Hexapoda</taxon>
        <taxon>Insecta</taxon>
        <taxon>Pterygota</taxon>
        <taxon>Neoptera</taxon>
        <taxon>Endopterygota</taxon>
        <taxon>Diptera</taxon>
        <taxon>Brachycera</taxon>
        <taxon>Muscomorpha</taxon>
        <taxon>Muscoidea</taxon>
        <taxon>Muscidae</taxon>
        <taxon>Musca</taxon>
    </lineage>
</organism>
<feature type="domain" description="TLDc" evidence="11">
    <location>
        <begin position="247"/>
        <end position="414"/>
    </location>
</feature>
<dbReference type="KEGG" id="mde:101895745"/>
<evidence type="ECO:0000256" key="10">
    <source>
        <dbReference type="SAM" id="MobiDB-lite"/>
    </source>
</evidence>
<dbReference type="Pfam" id="PF07534">
    <property type="entry name" value="TLD"/>
    <property type="match status" value="1"/>
</dbReference>
<name>A0A1I8N8L2_MUSDO</name>
<sequence>MGNQQTKKGGGDNLFTGEELKILETSFRLANGGNTEKITENKLVESWSSIIDKNLAQFTANFLFTQTPQSTPQKTLTHHHSQHIGTITFRKYAEPYYIVERGTIDEQIHFIQTSLGNRSTEDVDLKQLEMYITALLLSYLHMLKSQNTPAFESWHKFGYHCNDRSAQCFAKGLVRHLCKKDSDSTASTSDLEKWLQVNPTFLIIWRCVFSYLYGYAGNGKISKLGNPPSSQILPMQEGLPFGTNYSPMLDIPHVIFVNSNVPVDLQHKWRFLFSSKIMGESFSTMLGKLLKKGPTLLVVEDEDHYIFAGYAPHSWAMGPNFIGDDSAMLFTLSPAMRCFNTTGYNDHYQYLNLGQQTMPNGLGMGGQFGYWGLWLDCEYGIGQSCESCTTFKDYNQLSKRKDFRIRNLEVWGIGDEPKQGDDSDEEGDGTNKRSILDKNLEDRVMLELSGRNMHSDGLREPELDL</sequence>
<evidence type="ECO:0000256" key="3">
    <source>
        <dbReference type="ARBA" id="ARBA00004496"/>
    </source>
</evidence>
<dbReference type="PROSITE" id="PS51886">
    <property type="entry name" value="TLDC"/>
    <property type="match status" value="1"/>
</dbReference>
<evidence type="ECO:0000256" key="1">
    <source>
        <dbReference type="ARBA" id="ARBA00004370"/>
    </source>
</evidence>
<evidence type="ECO:0000256" key="6">
    <source>
        <dbReference type="ARBA" id="ARBA00023228"/>
    </source>
</evidence>
<protein>
    <recommendedName>
        <fullName evidence="7">MTOR-associated protein MEAK7</fullName>
    </recommendedName>
    <alternativeName>
        <fullName evidence="9">TBC/LysM-associated domain-containing protein 1</fullName>
    </alternativeName>
    <alternativeName>
        <fullName evidence="8">TLD domain-containing protein 1</fullName>
    </alternativeName>
</protein>
<keyword evidence="5" id="KW-0472">Membrane</keyword>
<keyword evidence="4" id="KW-0963">Cytoplasm</keyword>
<dbReference type="PANTHER" id="PTHR23354:SF131">
    <property type="entry name" value="MTOR-ASSOCIATED PROTEIN MEAK7"/>
    <property type="match status" value="1"/>
</dbReference>
<dbReference type="GO" id="GO:0006979">
    <property type="term" value="P:response to oxidative stress"/>
    <property type="evidence" value="ECO:0007669"/>
    <property type="project" value="TreeGrafter"/>
</dbReference>
<dbReference type="eggNOG" id="KOG2557">
    <property type="taxonomic scope" value="Eukaryota"/>
</dbReference>
<dbReference type="GO" id="GO:0005634">
    <property type="term" value="C:nucleus"/>
    <property type="evidence" value="ECO:0007669"/>
    <property type="project" value="TreeGrafter"/>
</dbReference>
<gene>
    <name evidence="12" type="primary">101895745</name>
</gene>